<name>A0AAX6MTQ6_9PEZI</name>
<dbReference type="InterPro" id="IPR012334">
    <property type="entry name" value="Pectin_lyas_fold"/>
</dbReference>
<dbReference type="PANTHER" id="PTHR12729">
    <property type="entry name" value="TRNA(HIS) GUANYLYLTRANSFERASE-RELATED"/>
    <property type="match status" value="1"/>
</dbReference>
<dbReference type="EMBL" id="JBANMG010000003">
    <property type="protein sequence ID" value="KAK6956005.1"/>
    <property type="molecule type" value="Genomic_DNA"/>
</dbReference>
<dbReference type="GO" id="GO:0000287">
    <property type="term" value="F:magnesium ion binding"/>
    <property type="evidence" value="ECO:0007669"/>
    <property type="project" value="InterPro"/>
</dbReference>
<dbReference type="InterPro" id="IPR011050">
    <property type="entry name" value="Pectin_lyase_fold/virulence"/>
</dbReference>
<dbReference type="Proteomes" id="UP001369815">
    <property type="component" value="Unassembled WGS sequence"/>
</dbReference>
<dbReference type="PANTHER" id="PTHR12729:SF1">
    <property type="entry name" value="TRNAHIS GUANYLYLTRANSFERASE CATALYTIC DOMAIN-CONTAINING PROTEIN"/>
    <property type="match status" value="1"/>
</dbReference>
<evidence type="ECO:0000256" key="2">
    <source>
        <dbReference type="ARBA" id="ARBA00032480"/>
    </source>
</evidence>
<dbReference type="InterPro" id="IPR038469">
    <property type="entry name" value="tRNAHis_GuaTrfase_Thg1_sf"/>
</dbReference>
<gene>
    <name evidence="4" type="ORF">Daesc_003652</name>
</gene>
<dbReference type="Pfam" id="PF04446">
    <property type="entry name" value="Thg1"/>
    <property type="match status" value="1"/>
</dbReference>
<proteinExistence type="predicted"/>
<protein>
    <recommendedName>
        <fullName evidence="1">tRNA(His) guanylyltransferase</fullName>
    </recommendedName>
    <alternativeName>
        <fullName evidence="2">tRNA-histidine guanylyltransferase</fullName>
    </alternativeName>
</protein>
<keyword evidence="5" id="KW-1185">Reference proteome</keyword>
<feature type="domain" description="tRNAHis guanylyltransferase catalytic" evidence="3">
    <location>
        <begin position="12"/>
        <end position="128"/>
    </location>
</feature>
<dbReference type="InterPro" id="IPR024956">
    <property type="entry name" value="tRNAHis_GuaTrfase_cat"/>
</dbReference>
<dbReference type="AlphaFoldDB" id="A0AAX6MTQ6"/>
<sequence length="842" mass="92872">MALQDRMRQYEDGHCFSRLTAQTYFRRPFDQRIHDMMIGTCSDLLNFFPDSTVAYTQSDEITLVLPKGDGKFFGQSVQKIAALAAGYCSSRFNAHLSALLAPDLGGRLQGEVELLGTVHFDARIFTVPSIEEALNYLLWRRSNYAVPNGINALAGTLFDPSQVHNRTCEELVEMMRREKNVIYEEAVPRWAVEGCLVERESCRPELQHARTGQNRETSAMTGRARVEERGIRECTTENLQLVAEGYRNDLDSPSLSERVVPIIFDNNSTTTANATIFGPNVYVFDPNMPAADVQDKVTTIFKQMEANEFGMERYALLFKPGTYKILFDVGFYTQVAGLGRNPDDVLIDGGANVPAYWMPNRNATCNFWRAFENFSVNASAATNHTTTIAVSQAAPLRRMHVRSSNGLWLFQVDPSTGAGGWASGGFMADSVVDNQVLPGSQQQWLSRNNKYGSWANAVWNMVFVGDSNAPSQDNFPTSAYTTVDQTPIIREKPFLYITAQGQYEVFLPALQTNAKGPSWTDESSTPGVSIPIDRFYIAQPSTSNAASINSALDSGKHLIFAPGIYKLDKTLRVSRSGTIVLGLGLPSLIPVRGQPALAVDDVDGVTLAGLIIDASEISSPTLVEVGPPDSSANHGLDPTFLYDLTIRTAGHTKNEVGITINSHNVVGDQLWLWRADHGDGAGWDVNPTSNGVVVNGDDVTIYGLFNEHHKKFQTVWNGNNGRLYFYQSEIPYDPPNQKSWMSKDGRANGFASYKVADGVTHHEAWGLGIYSYFRDSPTKLENAIEVPEAEGVKLHHMTIVWLNGVPGSEITHIVNGVGGRVYANQPESAMRQTLNEFSGGRR</sequence>
<evidence type="ECO:0000313" key="4">
    <source>
        <dbReference type="EMBL" id="KAK6956005.1"/>
    </source>
</evidence>
<evidence type="ECO:0000313" key="5">
    <source>
        <dbReference type="Proteomes" id="UP001369815"/>
    </source>
</evidence>
<organism evidence="4 5">
    <name type="scientific">Daldinia eschscholtzii</name>
    <dbReference type="NCBI Taxonomy" id="292717"/>
    <lineage>
        <taxon>Eukaryota</taxon>
        <taxon>Fungi</taxon>
        <taxon>Dikarya</taxon>
        <taxon>Ascomycota</taxon>
        <taxon>Pezizomycotina</taxon>
        <taxon>Sordariomycetes</taxon>
        <taxon>Xylariomycetidae</taxon>
        <taxon>Xylariales</taxon>
        <taxon>Hypoxylaceae</taxon>
        <taxon>Daldinia</taxon>
    </lineage>
</organism>
<dbReference type="GO" id="GO:0008193">
    <property type="term" value="F:tRNA guanylyltransferase activity"/>
    <property type="evidence" value="ECO:0007669"/>
    <property type="project" value="InterPro"/>
</dbReference>
<comment type="caution">
    <text evidence="4">The sequence shown here is derived from an EMBL/GenBank/DDBJ whole genome shotgun (WGS) entry which is preliminary data.</text>
</comment>
<evidence type="ECO:0000256" key="1">
    <source>
        <dbReference type="ARBA" id="ARBA00015443"/>
    </source>
</evidence>
<dbReference type="InterPro" id="IPR059186">
    <property type="entry name" value="SACTE_4363"/>
</dbReference>
<dbReference type="Gene3D" id="2.160.20.10">
    <property type="entry name" value="Single-stranded right-handed beta-helix, Pectin lyase-like"/>
    <property type="match status" value="1"/>
</dbReference>
<dbReference type="GO" id="GO:0006400">
    <property type="term" value="P:tRNA modification"/>
    <property type="evidence" value="ECO:0007669"/>
    <property type="project" value="InterPro"/>
</dbReference>
<evidence type="ECO:0000259" key="3">
    <source>
        <dbReference type="Pfam" id="PF04446"/>
    </source>
</evidence>
<dbReference type="InterPro" id="IPR007537">
    <property type="entry name" value="tRNAHis_GuaTrfase_Thg1"/>
</dbReference>
<dbReference type="CDD" id="cd23669">
    <property type="entry name" value="GH55_SacteLam55A-like"/>
    <property type="match status" value="1"/>
</dbReference>
<accession>A0AAX6MTQ6</accession>
<reference evidence="4 5" key="1">
    <citation type="journal article" date="2024" name="Front Chem Biol">
        <title>Unveiling the potential of Daldinia eschscholtzii MFLUCC 19-0629 through bioactivity and bioinformatics studies for enhanced sustainable agriculture production.</title>
        <authorList>
            <person name="Brooks S."/>
            <person name="Weaver J.A."/>
            <person name="Klomchit A."/>
            <person name="Alharthi S.A."/>
            <person name="Onlamun T."/>
            <person name="Nurani R."/>
            <person name="Vong T.K."/>
            <person name="Alberti F."/>
            <person name="Greco C."/>
        </authorList>
    </citation>
    <scope>NUCLEOTIDE SEQUENCE [LARGE SCALE GENOMIC DNA]</scope>
    <source>
        <strain evidence="4">MFLUCC 19-0629</strain>
    </source>
</reference>
<dbReference type="SUPFAM" id="SSF51126">
    <property type="entry name" value="Pectin lyase-like"/>
    <property type="match status" value="1"/>
</dbReference>
<dbReference type="Gene3D" id="3.30.70.3000">
    <property type="match status" value="1"/>
</dbReference>